<dbReference type="InterPro" id="IPR012582">
    <property type="entry name" value="DNAPKcs_CC3"/>
</dbReference>
<dbReference type="GO" id="GO:0005634">
    <property type="term" value="C:nucleus"/>
    <property type="evidence" value="ECO:0007669"/>
    <property type="project" value="InterPro"/>
</dbReference>
<feature type="domain" description="DNA-dependent protein kinase catalytic subunit CC3" evidence="1">
    <location>
        <begin position="113"/>
        <end position="570"/>
    </location>
</feature>
<feature type="non-terminal residue" evidence="2">
    <location>
        <position position="1447"/>
    </location>
</feature>
<evidence type="ECO:0000313" key="2">
    <source>
        <dbReference type="EMBL" id="POM68244.1"/>
    </source>
</evidence>
<dbReference type="Pfam" id="PF08163">
    <property type="entry name" value="DNAPKcs_CC3"/>
    <property type="match status" value="2"/>
</dbReference>
<dbReference type="SMART" id="SM01344">
    <property type="entry name" value="NUC194"/>
    <property type="match status" value="1"/>
</dbReference>
<keyword evidence="3" id="KW-1185">Reference proteome</keyword>
<proteinExistence type="predicted"/>
<evidence type="ECO:0000313" key="3">
    <source>
        <dbReference type="Proteomes" id="UP000237271"/>
    </source>
</evidence>
<protein>
    <recommendedName>
        <fullName evidence="1">DNA-dependent protein kinase catalytic subunit CC3 domain-containing protein</fullName>
    </recommendedName>
</protein>
<name>A0A2P4XRR8_9STRA</name>
<dbReference type="EMBL" id="NCKW01008313">
    <property type="protein sequence ID" value="POM68244.1"/>
    <property type="molecule type" value="Genomic_DNA"/>
</dbReference>
<evidence type="ECO:0000259" key="1">
    <source>
        <dbReference type="SMART" id="SM01344"/>
    </source>
</evidence>
<gene>
    <name evidence="2" type="ORF">PHPALM_15621</name>
</gene>
<reference evidence="2 3" key="1">
    <citation type="journal article" date="2017" name="Genome Biol. Evol.">
        <title>Phytophthora megakarya and P. palmivora, closely related causal agents of cacao black pod rot, underwent increases in genome sizes and gene numbers by different mechanisms.</title>
        <authorList>
            <person name="Ali S.S."/>
            <person name="Shao J."/>
            <person name="Lary D.J."/>
            <person name="Kronmiller B."/>
            <person name="Shen D."/>
            <person name="Strem M.D."/>
            <person name="Amoako-Attah I."/>
            <person name="Akrofi A.Y."/>
            <person name="Begoude B.A."/>
            <person name="Ten Hoopen G.M."/>
            <person name="Coulibaly K."/>
            <person name="Kebe B.I."/>
            <person name="Melnick R.L."/>
            <person name="Guiltinan M.J."/>
            <person name="Tyler B.M."/>
            <person name="Meinhardt L.W."/>
            <person name="Bailey B.A."/>
        </authorList>
    </citation>
    <scope>NUCLEOTIDE SEQUENCE [LARGE SCALE GENOMIC DNA]</scope>
    <source>
        <strain evidence="3">sbr112.9</strain>
    </source>
</reference>
<organism evidence="2 3">
    <name type="scientific">Phytophthora palmivora</name>
    <dbReference type="NCBI Taxonomy" id="4796"/>
    <lineage>
        <taxon>Eukaryota</taxon>
        <taxon>Sar</taxon>
        <taxon>Stramenopiles</taxon>
        <taxon>Oomycota</taxon>
        <taxon>Peronosporomycetes</taxon>
        <taxon>Peronosporales</taxon>
        <taxon>Peronosporaceae</taxon>
        <taxon>Phytophthora</taxon>
    </lineage>
</organism>
<dbReference type="InterPro" id="IPR045581">
    <property type="entry name" value="DNAPKcs_CC5"/>
</dbReference>
<accession>A0A2P4XRR8</accession>
<comment type="caution">
    <text evidence="2">The sequence shown here is derived from an EMBL/GenBank/DDBJ whole genome shotgun (WGS) entry which is preliminary data.</text>
</comment>
<dbReference type="Pfam" id="PF19704">
    <property type="entry name" value="DNAPKcs_CC5"/>
    <property type="match status" value="2"/>
</dbReference>
<dbReference type="OrthoDB" id="381190at2759"/>
<dbReference type="GO" id="GO:0006303">
    <property type="term" value="P:double-strand break repair via nonhomologous end joining"/>
    <property type="evidence" value="ECO:0007669"/>
    <property type="project" value="InterPro"/>
</dbReference>
<dbReference type="Proteomes" id="UP000237271">
    <property type="component" value="Unassembled WGS sequence"/>
</dbReference>
<sequence>MTLDALVGFVFDEFPIISVDVIRGSKDFDIFQLLFSELLGVIEQSNSIAYLKVIYPSLKEADKHLFHVEIKQMLAKFSLSLGCGVYEDARGNERVQHQLAELLDVLLDPTLDIIIRKTLLEDVFTPLIECQNGEMLQQFYLMKSSAKKSTIISLLATLISTSSEVTSGGSRIGVFVAFSLVEILYRLVDPEVIRTDINSAFLGHTNGKGREFTMLVCKCASKVVTKAYGDVDDLIRLSCCAAYSCLLTAVSRTQKQEKFFDQILFQPALWTNILDLSREYNLRAETEAFDTIPLSSLSPVSLKTRLSTNTPASRRNKSTALEFFTASSLSLDIVLCLLTAVSRTQKQEKFFDQILFQPALWTNILDLSREYNLHAETEAFDTIPLSSLSPVSLKTRLSTNTPASRRNKSTALEFFTASSLSLDTDTLTSSAMTATRDVDQTGTTIEVELDEFNQHPCMIPLLRVLMQMKTDFGSSWSKQTMPGWMKKIFDVLVDTSAALNVRLFLVKMVLDVPDVFSMYASSWLHPMMEALLDGNASQKAPEFNYMLRDCCNLVLSSWKDVSVSSFNDTVSRFVIELVKFCPVRNNVIRTSNALLITELIAIWKDYMNIDVSLLITFLNSDDEDAKIKSAKQFVALQIVSTMLNVGLASALQGEEGGQTIEDGILLVMTSKTISLYTLAAEVGGLYLKTTDHLQGDEFMCKLRNLIIGSYNEEDFGRFLSLLRNASMHQPEIIDSIMLQRLSFVLPKSVFVDAWALLAADSLNSAAGNKRIVKEIFTHIQSVLGRFVAHRHAGVQLSTLRAILRFLDYLTLSELERLLATADVGGLDMFRYYEGHELSECRGLLFTVAKKVYEKDVSDKTKARVRASLLHGLCDSDDVCKKEAFEFWNTSAAMANTCSDRLLSVFGPLYAPEYDEKWVFYATNLLVGMSKESIEFERAIFPSALGNGVYAETDIDATWEAKTQSMAPLFSVESELFSAHTESFQPSSTIAHTISSNMDGPLTSSMQSQLFLSKSGNKFSVLAMELGFNNIVPCYNLATAGLAPSYSQTFEKSETLNRKRFSRRSAASNDYKVKDPSRYDKKASKRFFQDQHALQKKKEEAWIARARNERQGQVSMKRTYRTGEFPDIQITQQDIVDPIMALCEMHAETSSLVFSAVFPSIVASTQFEKSRRMDDLAEKIEKTLTSSKASSMYVDCILSAYFATIVSNPQHCETIPIRPKTIGEAGLSSRKYHLSELVLEEQLISSIQRNTTGLNSASNQLVATSWDLLHKLLSTVHKRNFLIALSMTCSTIDESKLALQAQLSGDLPLAIASYKKAESILKSQLEILNGNHSRATETDAIRCRWQRFNCLETLNNWESLRNEITDVTKQDHEFLWKQHPPYLEQGVGHYIRSCLGLAEAKQTKDILVNLQKFVESAMHDSTKQELVQSRFPVEVCLAYLSTGNKNQA</sequence>